<protein>
    <submittedName>
        <fullName evidence="1">Uncharacterized protein</fullName>
    </submittedName>
</protein>
<evidence type="ECO:0000313" key="1">
    <source>
        <dbReference type="EMBL" id="KAI4303336.1"/>
    </source>
</evidence>
<organism evidence="1 2">
    <name type="scientific">Melastoma candidum</name>
    <dbReference type="NCBI Taxonomy" id="119954"/>
    <lineage>
        <taxon>Eukaryota</taxon>
        <taxon>Viridiplantae</taxon>
        <taxon>Streptophyta</taxon>
        <taxon>Embryophyta</taxon>
        <taxon>Tracheophyta</taxon>
        <taxon>Spermatophyta</taxon>
        <taxon>Magnoliopsida</taxon>
        <taxon>eudicotyledons</taxon>
        <taxon>Gunneridae</taxon>
        <taxon>Pentapetalae</taxon>
        <taxon>rosids</taxon>
        <taxon>malvids</taxon>
        <taxon>Myrtales</taxon>
        <taxon>Melastomataceae</taxon>
        <taxon>Melastomatoideae</taxon>
        <taxon>Melastomateae</taxon>
        <taxon>Melastoma</taxon>
    </lineage>
</organism>
<proteinExistence type="predicted"/>
<reference evidence="2" key="1">
    <citation type="journal article" date="2023" name="Front. Plant Sci.">
        <title>Chromosomal-level genome assembly of Melastoma candidum provides insights into trichome evolution.</title>
        <authorList>
            <person name="Zhong Y."/>
            <person name="Wu W."/>
            <person name="Sun C."/>
            <person name="Zou P."/>
            <person name="Liu Y."/>
            <person name="Dai S."/>
            <person name="Zhou R."/>
        </authorList>
    </citation>
    <scope>NUCLEOTIDE SEQUENCE [LARGE SCALE GENOMIC DNA]</scope>
</reference>
<dbReference type="EMBL" id="CM042891">
    <property type="protein sequence ID" value="KAI4303336.1"/>
    <property type="molecule type" value="Genomic_DNA"/>
</dbReference>
<comment type="caution">
    <text evidence="1">The sequence shown here is derived from an EMBL/GenBank/DDBJ whole genome shotgun (WGS) entry which is preliminary data.</text>
</comment>
<gene>
    <name evidence="1" type="ORF">MLD38_038981</name>
</gene>
<keyword evidence="2" id="KW-1185">Reference proteome</keyword>
<dbReference type="Proteomes" id="UP001057402">
    <property type="component" value="Chromosome 12"/>
</dbReference>
<accession>A0ACB9L251</accession>
<evidence type="ECO:0000313" key="2">
    <source>
        <dbReference type="Proteomes" id="UP001057402"/>
    </source>
</evidence>
<sequence>MEGNIVRVLARDNNRGALRLKRKLAASDVASLSFPCRRRKLNGCGDLPDSFCPFQRTIGRYYLNFKKSKIPRRVMFHENSQWIDFPQTVVGVVQDEFRMKKATFEVHLGGVDYLLDFLHMCQVDMETNSLRPIAWIDEAGDPFFPEMSSNEKCNHLYAENEDLMSHELKLMIEVDLTGIYNSRGECSGESDTPNKMNPKSAINNKVLDAQLHKTLAFTSLDFETVQKMLEPVGGLDLVGFHACAGPGMQDQLEIFLKQVEITKKYRGNANVRYAWLATSEKAISTLTTSGIRFYELPTMKPIFGSGIQLADINSSNISARFSDVDEKGIRHMLLCRVILGNMELVKVGSTQDHPSSEEFDSGVDDPRNPTRYVVWTMNMATHILPECVVSFKIPSSMEGNINGNQLLVTVAGASGTGTKVDVQMDASATHSGHSSNHVFENSVTKHKGSTMRSGTPKAPGSPWMPFPMLLKAISDQINPKHMDQIYNQYASFKDRQISRDDFVKELRSLAGDPLLRSTITSLQCEVPRWQGKGTARKRYCCGPSESSLHTLSPTPACMQSPQQSKHLRSGQTKIKEPKF</sequence>
<name>A0ACB9L251_9MYRT</name>